<evidence type="ECO:0000256" key="4">
    <source>
        <dbReference type="PIRSR" id="PIRSR006806-1"/>
    </source>
</evidence>
<feature type="binding site" evidence="4">
    <location>
        <begin position="139"/>
        <end position="147"/>
    </location>
    <ligand>
        <name>ATP</name>
        <dbReference type="ChEBI" id="CHEBI:30616"/>
    </ligand>
</feature>
<gene>
    <name evidence="6" type="ORF">AAIA72_15450</name>
</gene>
<evidence type="ECO:0000256" key="5">
    <source>
        <dbReference type="RuleBase" id="RU361279"/>
    </source>
</evidence>
<feature type="binding site" evidence="4">
    <location>
        <begin position="8"/>
        <end position="12"/>
    </location>
    <ligand>
        <name>ATP</name>
        <dbReference type="ChEBI" id="CHEBI:30616"/>
    </ligand>
</feature>
<dbReference type="Gene3D" id="3.40.50.10420">
    <property type="entry name" value="NagB/RpiA/CoA transferase-like"/>
    <property type="match status" value="1"/>
</dbReference>
<dbReference type="PIRSF" id="PIRSF006806">
    <property type="entry name" value="FTHF_cligase"/>
    <property type="match status" value="1"/>
</dbReference>
<dbReference type="InterPro" id="IPR002698">
    <property type="entry name" value="FTHF_cligase"/>
</dbReference>
<keyword evidence="3 4" id="KW-0067">ATP-binding</keyword>
<dbReference type="GO" id="GO:0005524">
    <property type="term" value="F:ATP binding"/>
    <property type="evidence" value="ECO:0007669"/>
    <property type="project" value="UniProtKB-KW"/>
</dbReference>
<dbReference type="GO" id="GO:0030272">
    <property type="term" value="F:5-formyltetrahydrofolate cyclo-ligase activity"/>
    <property type="evidence" value="ECO:0007669"/>
    <property type="project" value="UniProtKB-EC"/>
</dbReference>
<dbReference type="AlphaFoldDB" id="A0AB39UV30"/>
<organism evidence="6">
    <name type="scientific">Thermohahella caldifontis</name>
    <dbReference type="NCBI Taxonomy" id="3142973"/>
    <lineage>
        <taxon>Bacteria</taxon>
        <taxon>Pseudomonadati</taxon>
        <taxon>Pseudomonadota</taxon>
        <taxon>Gammaproteobacteria</taxon>
        <taxon>Oceanospirillales</taxon>
        <taxon>Hahellaceae</taxon>
        <taxon>Thermohahella</taxon>
    </lineage>
</organism>
<dbReference type="Pfam" id="PF01812">
    <property type="entry name" value="5-FTHF_cyc-lig"/>
    <property type="match status" value="1"/>
</dbReference>
<dbReference type="EC" id="6.3.3.2" evidence="5"/>
<dbReference type="EMBL" id="CP154858">
    <property type="protein sequence ID" value="XDT72172.1"/>
    <property type="molecule type" value="Genomic_DNA"/>
</dbReference>
<dbReference type="PANTHER" id="PTHR23407:SF1">
    <property type="entry name" value="5-FORMYLTETRAHYDROFOLATE CYCLO-LIGASE"/>
    <property type="match status" value="1"/>
</dbReference>
<evidence type="ECO:0000256" key="2">
    <source>
        <dbReference type="ARBA" id="ARBA00022741"/>
    </source>
</evidence>
<dbReference type="GO" id="GO:0046872">
    <property type="term" value="F:metal ion binding"/>
    <property type="evidence" value="ECO:0007669"/>
    <property type="project" value="UniProtKB-KW"/>
</dbReference>
<dbReference type="GO" id="GO:0035999">
    <property type="term" value="P:tetrahydrofolate interconversion"/>
    <property type="evidence" value="ECO:0007669"/>
    <property type="project" value="TreeGrafter"/>
</dbReference>
<dbReference type="PANTHER" id="PTHR23407">
    <property type="entry name" value="ATPASE INHIBITOR/5-FORMYLTETRAHYDROFOLATE CYCLO-LIGASE"/>
    <property type="match status" value="1"/>
</dbReference>
<accession>A0AB39UV30</accession>
<dbReference type="KEGG" id="tcd:AAIA72_15450"/>
<dbReference type="RefSeq" id="WP_369601184.1">
    <property type="nucleotide sequence ID" value="NZ_CP154858.1"/>
</dbReference>
<dbReference type="NCBIfam" id="TIGR02727">
    <property type="entry name" value="MTHFS_bact"/>
    <property type="match status" value="1"/>
</dbReference>
<comment type="catalytic activity">
    <reaction evidence="5">
        <text>(6S)-5-formyl-5,6,7,8-tetrahydrofolate + ATP = (6R)-5,10-methenyltetrahydrofolate + ADP + phosphate</text>
        <dbReference type="Rhea" id="RHEA:10488"/>
        <dbReference type="ChEBI" id="CHEBI:30616"/>
        <dbReference type="ChEBI" id="CHEBI:43474"/>
        <dbReference type="ChEBI" id="CHEBI:57455"/>
        <dbReference type="ChEBI" id="CHEBI:57457"/>
        <dbReference type="ChEBI" id="CHEBI:456216"/>
        <dbReference type="EC" id="6.3.3.2"/>
    </reaction>
</comment>
<protein>
    <recommendedName>
        <fullName evidence="5">5-formyltetrahydrofolate cyclo-ligase</fullName>
        <ecNumber evidence="5">6.3.3.2</ecNumber>
    </recommendedName>
</protein>
<keyword evidence="5" id="KW-0479">Metal-binding</keyword>
<keyword evidence="6" id="KW-0436">Ligase</keyword>
<comment type="cofactor">
    <cofactor evidence="5">
        <name>Mg(2+)</name>
        <dbReference type="ChEBI" id="CHEBI:18420"/>
    </cofactor>
</comment>
<sequence>MTSLSEAKREIRRLMRRKRQQLSPGQRRKAGRGLARKATRLLRSHRKPHIALYFSSDGEIPTQPLLAALLNQGINVYLPVLHPVYHNRLWFVRYRKGDTLRPNRYGIPEPILRSHRRRTPWSLTHVCLPLVAFDDEGFRLGMGGGYYDRTFDPRRPAPRWPRLTGLAYEFQRQEELPRGPWDVPLDAVVTDKQIRLFRHRRAP</sequence>
<keyword evidence="2 4" id="KW-0547">Nucleotide-binding</keyword>
<dbReference type="InterPro" id="IPR024185">
    <property type="entry name" value="FTHF_cligase-like_sf"/>
</dbReference>
<feature type="binding site" evidence="4">
    <location>
        <position position="59"/>
    </location>
    <ligand>
        <name>substrate</name>
    </ligand>
</feature>
<evidence type="ECO:0000313" key="6">
    <source>
        <dbReference type="EMBL" id="XDT72172.1"/>
    </source>
</evidence>
<evidence type="ECO:0000256" key="1">
    <source>
        <dbReference type="ARBA" id="ARBA00010638"/>
    </source>
</evidence>
<reference evidence="6" key="1">
    <citation type="submission" date="2024-05" db="EMBL/GenBank/DDBJ databases">
        <title>Genome sequencing of novel strain.</title>
        <authorList>
            <person name="Ganbat D."/>
            <person name="Ganbat S."/>
            <person name="Lee S.-J."/>
        </authorList>
    </citation>
    <scope>NUCLEOTIDE SEQUENCE</scope>
    <source>
        <strain evidence="6">SMD15-11</strain>
    </source>
</reference>
<evidence type="ECO:0000256" key="3">
    <source>
        <dbReference type="ARBA" id="ARBA00022840"/>
    </source>
</evidence>
<dbReference type="GO" id="GO:0009396">
    <property type="term" value="P:folic acid-containing compound biosynthetic process"/>
    <property type="evidence" value="ECO:0007669"/>
    <property type="project" value="TreeGrafter"/>
</dbReference>
<comment type="similarity">
    <text evidence="1 5">Belongs to the 5-formyltetrahydrofolate cyclo-ligase family.</text>
</comment>
<proteinExistence type="inferred from homology"/>
<dbReference type="InterPro" id="IPR037171">
    <property type="entry name" value="NagB/RpiA_transferase-like"/>
</dbReference>
<name>A0AB39UV30_9GAMM</name>
<dbReference type="SUPFAM" id="SSF100950">
    <property type="entry name" value="NagB/RpiA/CoA transferase-like"/>
    <property type="match status" value="1"/>
</dbReference>
<keyword evidence="5" id="KW-0460">Magnesium</keyword>